<evidence type="ECO:0000313" key="3">
    <source>
        <dbReference type="Proteomes" id="UP000289738"/>
    </source>
</evidence>
<feature type="region of interest" description="Disordered" evidence="1">
    <location>
        <begin position="37"/>
        <end position="57"/>
    </location>
</feature>
<protein>
    <submittedName>
        <fullName evidence="2">Uncharacterized protein</fullName>
    </submittedName>
</protein>
<dbReference type="EMBL" id="SDMP01000012">
    <property type="protein sequence ID" value="RYR26702.1"/>
    <property type="molecule type" value="Genomic_DNA"/>
</dbReference>
<dbReference type="AlphaFoldDB" id="A0A445AJU9"/>
<evidence type="ECO:0000256" key="1">
    <source>
        <dbReference type="SAM" id="MobiDB-lite"/>
    </source>
</evidence>
<accession>A0A445AJU9</accession>
<keyword evidence="3" id="KW-1185">Reference proteome</keyword>
<dbReference type="Proteomes" id="UP000289738">
    <property type="component" value="Chromosome B02"/>
</dbReference>
<name>A0A445AJU9_ARAHY</name>
<sequence>MKRLLHREFQFNYAYLHPRQNQQALCHQTIPPIESTPQLQKVDENTPTVPPAPSKIDPTPEAIAAALLMMARTASYIPREFSLPSFSIGFIDSSQEKIQTQEGVKTALDFAEGKSPPIEKQTVGHIFDNFKTPARSNLMSAEMKEKCYLCATRIRTYGDGSTDEYDPVRTLNTQQPLVLSRVHFASLKVTSYIEANWLLWFSEKRGEEMSLWLCEEEEQMGATTATTEDAKLANREKASSTMTTMRWLRDAVAAGCGGFYGSQRREERR</sequence>
<gene>
    <name evidence="2" type="ORF">Ahy_B02g061000</name>
</gene>
<organism evidence="2 3">
    <name type="scientific">Arachis hypogaea</name>
    <name type="common">Peanut</name>
    <dbReference type="NCBI Taxonomy" id="3818"/>
    <lineage>
        <taxon>Eukaryota</taxon>
        <taxon>Viridiplantae</taxon>
        <taxon>Streptophyta</taxon>
        <taxon>Embryophyta</taxon>
        <taxon>Tracheophyta</taxon>
        <taxon>Spermatophyta</taxon>
        <taxon>Magnoliopsida</taxon>
        <taxon>eudicotyledons</taxon>
        <taxon>Gunneridae</taxon>
        <taxon>Pentapetalae</taxon>
        <taxon>rosids</taxon>
        <taxon>fabids</taxon>
        <taxon>Fabales</taxon>
        <taxon>Fabaceae</taxon>
        <taxon>Papilionoideae</taxon>
        <taxon>50 kb inversion clade</taxon>
        <taxon>dalbergioids sensu lato</taxon>
        <taxon>Dalbergieae</taxon>
        <taxon>Pterocarpus clade</taxon>
        <taxon>Arachis</taxon>
    </lineage>
</organism>
<comment type="caution">
    <text evidence="2">The sequence shown here is derived from an EMBL/GenBank/DDBJ whole genome shotgun (WGS) entry which is preliminary data.</text>
</comment>
<evidence type="ECO:0000313" key="2">
    <source>
        <dbReference type="EMBL" id="RYR26702.1"/>
    </source>
</evidence>
<proteinExistence type="predicted"/>
<reference evidence="2 3" key="1">
    <citation type="submission" date="2019-01" db="EMBL/GenBank/DDBJ databases">
        <title>Sequencing of cultivated peanut Arachis hypogaea provides insights into genome evolution and oil improvement.</title>
        <authorList>
            <person name="Chen X."/>
        </authorList>
    </citation>
    <scope>NUCLEOTIDE SEQUENCE [LARGE SCALE GENOMIC DNA]</scope>
    <source>
        <strain evidence="3">cv. Fuhuasheng</strain>
        <tissue evidence="2">Leaves</tissue>
    </source>
</reference>